<name>A0AAX4JQ80_9TREE</name>
<feature type="compositionally biased region" description="Low complexity" evidence="1">
    <location>
        <begin position="658"/>
        <end position="669"/>
    </location>
</feature>
<feature type="compositionally biased region" description="Polar residues" evidence="1">
    <location>
        <begin position="517"/>
        <end position="527"/>
    </location>
</feature>
<feature type="region of interest" description="Disordered" evidence="1">
    <location>
        <begin position="126"/>
        <end position="165"/>
    </location>
</feature>
<feature type="region of interest" description="Disordered" evidence="1">
    <location>
        <begin position="217"/>
        <end position="240"/>
    </location>
</feature>
<dbReference type="GeneID" id="91092239"/>
<evidence type="ECO:0000256" key="1">
    <source>
        <dbReference type="SAM" id="MobiDB-lite"/>
    </source>
</evidence>
<gene>
    <name evidence="2" type="ORF">L201_001567</name>
</gene>
<feature type="region of interest" description="Disordered" evidence="1">
    <location>
        <begin position="1"/>
        <end position="43"/>
    </location>
</feature>
<sequence>MPPLRPTQSQGRAYCTRSKTNPTPIDYDENSRRRRQKAMNSDTKALFPDVKEVAKYDARLKRPSRNRSTVEVSQAPSVKRRSKRITLQENDANLEAQKIDINKRKRVASTAQQTVTRLSKAKNAKCVKKRRVIHDSESENMSEASSKDVSISDNSSTSYDSSSLSWRPLGWQQKKFPAIRQGKSAKHEIDSSSTSSSNSAVYRKTPGKAKTFIIVTAEDEPEEEKEDTLSQNESDDFPSLTASNFAQMDKIERFNNDLRRFRWTDGGSELSCLSEHDLEEDSTLADFEDNVSQQCEIGSYSDFHDAQKEERTLYQEDNAHDDWVRDQIDLNEVGNVPFNASKYQSSSSSQLWSPSKNVEPFQVEDAYEIRDLAGTPEPYHPFGEDEDEVDKGKISTQIGSNDDTEDKQRFKSTKQDDETQVEEESSQKECPEGKAPNPKKVDEEICDTDMHIAKEDCLHYERSKMREGDFDIPLDAFLRSELQQSAKPDEDLTSIPDDATKLPPKDIHESMDPAHTPRQSTPIPSKQVLQTINRTHPERAIKLLEEDSGRRGHRLLTTVRRSSSDVPANAMYSGDEKVTEADEAVKPTTNQDNLNNQSKSKANPLITLTSPGGSTSAVILNGQEKNTKTSIIPIPSSNTLEKPKYKYWRPPCRSVAFPSTSTTPQSTPVSPHPQNREQPILTKRQSNGLTLLSNVANTNNPLTETEFHKDKSTFKYWSTVLNLDKETPKLDILTKVSENINDLPKFGFNLKNGQPRKNPPSILKTKKTKAKQIDFSSSSDDDDDNDGIKGSNSSGYTQGPINHNSHNKSQTYTQPQSQPFLPQRRQGSVRFAPYNRFATVPTSYDQPIIRFPLSNTRNTPLRPWI</sequence>
<dbReference type="RefSeq" id="XP_066073453.1">
    <property type="nucleotide sequence ID" value="XM_066217356.1"/>
</dbReference>
<keyword evidence="3" id="KW-1185">Reference proteome</keyword>
<accession>A0AAX4JQ80</accession>
<proteinExistence type="predicted"/>
<feature type="compositionally biased region" description="Basic and acidic residues" evidence="1">
    <location>
        <begin position="406"/>
        <end position="417"/>
    </location>
</feature>
<feature type="compositionally biased region" description="Polar residues" evidence="1">
    <location>
        <begin position="66"/>
        <end position="76"/>
    </location>
</feature>
<feature type="region of interest" description="Disordered" evidence="1">
    <location>
        <begin position="178"/>
        <end position="202"/>
    </location>
</feature>
<feature type="compositionally biased region" description="Low complexity" evidence="1">
    <location>
        <begin position="147"/>
        <end position="165"/>
    </location>
</feature>
<feature type="region of interest" description="Disordered" evidence="1">
    <location>
        <begin position="562"/>
        <end position="609"/>
    </location>
</feature>
<feature type="compositionally biased region" description="Basic and acidic residues" evidence="1">
    <location>
        <begin position="574"/>
        <end position="585"/>
    </location>
</feature>
<evidence type="ECO:0000313" key="2">
    <source>
        <dbReference type="EMBL" id="WWC86690.1"/>
    </source>
</evidence>
<dbReference type="AlphaFoldDB" id="A0AAX4JQ80"/>
<feature type="region of interest" description="Disordered" evidence="1">
    <location>
        <begin position="481"/>
        <end position="527"/>
    </location>
</feature>
<feature type="compositionally biased region" description="Acidic residues" evidence="1">
    <location>
        <begin position="217"/>
        <end position="226"/>
    </location>
</feature>
<dbReference type="Proteomes" id="UP001355207">
    <property type="component" value="Chromosome 2"/>
</dbReference>
<feature type="region of interest" description="Disordered" evidence="1">
    <location>
        <begin position="60"/>
        <end position="83"/>
    </location>
</feature>
<feature type="compositionally biased region" description="Polar residues" evidence="1">
    <location>
        <begin position="795"/>
        <end position="820"/>
    </location>
</feature>
<feature type="region of interest" description="Disordered" evidence="1">
    <location>
        <begin position="373"/>
        <end position="441"/>
    </location>
</feature>
<feature type="region of interest" description="Disordered" evidence="1">
    <location>
        <begin position="745"/>
        <end position="823"/>
    </location>
</feature>
<reference evidence="2 3" key="1">
    <citation type="submission" date="2024-01" db="EMBL/GenBank/DDBJ databases">
        <title>Comparative genomics of Cryptococcus and Kwoniella reveals pathogenesis evolution and contrasting modes of karyotype evolution via chromosome fusion or intercentromeric recombination.</title>
        <authorList>
            <person name="Coelho M.A."/>
            <person name="David-Palma M."/>
            <person name="Shea T."/>
            <person name="Bowers K."/>
            <person name="McGinley-Smith S."/>
            <person name="Mohammad A.W."/>
            <person name="Gnirke A."/>
            <person name="Yurkov A.M."/>
            <person name="Nowrousian M."/>
            <person name="Sun S."/>
            <person name="Cuomo C.A."/>
            <person name="Heitman J."/>
        </authorList>
    </citation>
    <scope>NUCLEOTIDE SEQUENCE [LARGE SCALE GENOMIC DNA]</scope>
    <source>
        <strain evidence="2 3">CBS 6074</strain>
    </source>
</reference>
<feature type="compositionally biased region" description="Polar residues" evidence="1">
    <location>
        <begin position="1"/>
        <end position="23"/>
    </location>
</feature>
<protein>
    <submittedName>
        <fullName evidence="2">Uncharacterized protein</fullName>
    </submittedName>
</protein>
<feature type="compositionally biased region" description="Polar residues" evidence="1">
    <location>
        <begin position="587"/>
        <end position="609"/>
    </location>
</feature>
<evidence type="ECO:0000313" key="3">
    <source>
        <dbReference type="Proteomes" id="UP001355207"/>
    </source>
</evidence>
<feature type="region of interest" description="Disordered" evidence="1">
    <location>
        <begin position="656"/>
        <end position="677"/>
    </location>
</feature>
<dbReference type="EMBL" id="CP144099">
    <property type="protein sequence ID" value="WWC86690.1"/>
    <property type="molecule type" value="Genomic_DNA"/>
</dbReference>
<organism evidence="2 3">
    <name type="scientific">Kwoniella dendrophila CBS 6074</name>
    <dbReference type="NCBI Taxonomy" id="1295534"/>
    <lineage>
        <taxon>Eukaryota</taxon>
        <taxon>Fungi</taxon>
        <taxon>Dikarya</taxon>
        <taxon>Basidiomycota</taxon>
        <taxon>Agaricomycotina</taxon>
        <taxon>Tremellomycetes</taxon>
        <taxon>Tremellales</taxon>
        <taxon>Cryptococcaceae</taxon>
        <taxon>Kwoniella</taxon>
    </lineage>
</organism>
<feature type="compositionally biased region" description="Basic and acidic residues" evidence="1">
    <location>
        <begin position="498"/>
        <end position="512"/>
    </location>
</feature>